<dbReference type="PANTHER" id="PTHR30288:SF0">
    <property type="entry name" value="FLAGELLAR HOOK-ASSOCIATED PROTEIN 2"/>
    <property type="match status" value="1"/>
</dbReference>
<feature type="domain" description="Flagellar hook-associated protein 2 C-terminal" evidence="7">
    <location>
        <begin position="356"/>
        <end position="668"/>
    </location>
</feature>
<keyword evidence="8" id="KW-0282">Flagellum</keyword>
<keyword evidence="8" id="KW-0969">Cilium</keyword>
<dbReference type="Pfam" id="PF07195">
    <property type="entry name" value="FliD_C"/>
    <property type="match status" value="1"/>
</dbReference>
<evidence type="ECO:0000259" key="6">
    <source>
        <dbReference type="Pfam" id="PF02465"/>
    </source>
</evidence>
<dbReference type="EMBL" id="FOTO01000003">
    <property type="protein sequence ID" value="SFL51532.1"/>
    <property type="molecule type" value="Genomic_DNA"/>
</dbReference>
<evidence type="ECO:0000256" key="5">
    <source>
        <dbReference type="RuleBase" id="RU362066"/>
    </source>
</evidence>
<reference evidence="8 9" key="1">
    <citation type="submission" date="2016-10" db="EMBL/GenBank/DDBJ databases">
        <authorList>
            <person name="Varghese N."/>
            <person name="Submissions S."/>
        </authorList>
    </citation>
    <scope>NUCLEOTIDE SEQUENCE [LARGE SCALE GENOMIC DNA]</scope>
    <source>
        <strain evidence="8 9">DSM 1741</strain>
    </source>
</reference>
<sequence length="684" mass="71981">MADDLTSSLISGAIRFTGLGSGTDFDSMVTKLIEVEQTRTKRLEYWRSGWEAKSEAFDSLSSNMLSLKASLDTMNTTDEFLIKNAISSNTTALTAKAGSNAEESTHQVDVLSLATNDMHMGAVIFSSPDDVISGGADGTFVFTAGSRQVSVNVTSTTTLSQFASLINSDADNRNYVRASVVNDGSGYRLQIRGMDLGAGNDFIVDANSTSANLLTNFSQSQFIETQNAANAKLRVDGFPLAPTATAEILKATFTGKTTTDTITTADGTFKFAYGGTLYSVDVAAADTYASLAGKINTAVGSTMATATDVSGNVELTLTGAAGSDKQISIINSPGTTVGELQPAAFTQIQGATDGYFERNSNSISDIISGVTLNLASIGSTTITTSLDPEAVTEKVQTFVEAVNSVLKEIKDQTQVTTVGENVSGSLLTGNYGMQMIQQKLKNILAEKGVGFDYDMDPIVSLGSVGITTDTSQGSPTFGMLIFDPGAFSAALSTDPDAVARLFSADHYPATKEMVNGVAVESSNFNFDSSIKGVTQAGEYSVSYSVDAGGNISAASINGYPASIDGTKIVAQGDGNAARGLSIEVINLTAGSYSGTVQIKSGKTQELIDELKRLTDSTTGTLEVLKDNYQDIMDSIDDKIAYEERRLTLLEKNLRLRFAKLEAVLGTYNNISTQISSQISSLSGK</sequence>
<dbReference type="Pfam" id="PF02465">
    <property type="entry name" value="FliD_N"/>
    <property type="match status" value="1"/>
</dbReference>
<keyword evidence="5" id="KW-0964">Secreted</keyword>
<proteinExistence type="inferred from homology"/>
<dbReference type="InterPro" id="IPR003481">
    <property type="entry name" value="FliD_N"/>
</dbReference>
<keyword evidence="4 5" id="KW-0975">Bacterial flagellum</keyword>
<evidence type="ECO:0000313" key="8">
    <source>
        <dbReference type="EMBL" id="SFL51532.1"/>
    </source>
</evidence>
<keyword evidence="3" id="KW-0175">Coiled coil</keyword>
<gene>
    <name evidence="8" type="ORF">SAMN05421830_10367</name>
</gene>
<dbReference type="InterPro" id="IPR010809">
    <property type="entry name" value="FliD_C"/>
</dbReference>
<dbReference type="Proteomes" id="UP000199581">
    <property type="component" value="Unassembled WGS sequence"/>
</dbReference>
<dbReference type="AlphaFoldDB" id="A0A8G2C1I9"/>
<feature type="domain" description="Flagellar hook-associated protein 2 N-terminal" evidence="6">
    <location>
        <begin position="21"/>
        <end position="117"/>
    </location>
</feature>
<evidence type="ECO:0000256" key="3">
    <source>
        <dbReference type="ARBA" id="ARBA00023054"/>
    </source>
</evidence>
<evidence type="ECO:0000256" key="4">
    <source>
        <dbReference type="ARBA" id="ARBA00023143"/>
    </source>
</evidence>
<dbReference type="GO" id="GO:0005576">
    <property type="term" value="C:extracellular region"/>
    <property type="evidence" value="ECO:0007669"/>
    <property type="project" value="UniProtKB-SubCell"/>
</dbReference>
<dbReference type="OrthoDB" id="5484186at2"/>
<name>A0A8G2C1I9_DESNO</name>
<dbReference type="InterPro" id="IPR040026">
    <property type="entry name" value="FliD"/>
</dbReference>
<comment type="subunit">
    <text evidence="2 5">Homopentamer.</text>
</comment>
<dbReference type="GO" id="GO:0009424">
    <property type="term" value="C:bacterial-type flagellum hook"/>
    <property type="evidence" value="ECO:0007669"/>
    <property type="project" value="UniProtKB-UniRule"/>
</dbReference>
<evidence type="ECO:0000256" key="2">
    <source>
        <dbReference type="ARBA" id="ARBA00011255"/>
    </source>
</evidence>
<dbReference type="GO" id="GO:0009421">
    <property type="term" value="C:bacterial-type flagellum filament cap"/>
    <property type="evidence" value="ECO:0007669"/>
    <property type="project" value="InterPro"/>
</dbReference>
<comment type="subcellular location">
    <subcellularLocation>
        <location evidence="5">Secreted</location>
    </subcellularLocation>
    <subcellularLocation>
        <location evidence="5">Bacterial flagellum</location>
    </subcellularLocation>
</comment>
<organism evidence="8 9">
    <name type="scientific">Desulfomicrobium norvegicum (strain DSM 1741 / NCIMB 8310)</name>
    <name type="common">Desulfovibrio baculatus (strain Norway 4)</name>
    <name type="synonym">Desulfovibrio desulfuricans (strain Norway 4)</name>
    <dbReference type="NCBI Taxonomy" id="52561"/>
    <lineage>
        <taxon>Bacteria</taxon>
        <taxon>Pseudomonadati</taxon>
        <taxon>Thermodesulfobacteriota</taxon>
        <taxon>Desulfovibrionia</taxon>
        <taxon>Desulfovibrionales</taxon>
        <taxon>Desulfomicrobiaceae</taxon>
        <taxon>Desulfomicrobium</taxon>
    </lineage>
</organism>
<dbReference type="GO" id="GO:0007155">
    <property type="term" value="P:cell adhesion"/>
    <property type="evidence" value="ECO:0007669"/>
    <property type="project" value="InterPro"/>
</dbReference>
<dbReference type="PANTHER" id="PTHR30288">
    <property type="entry name" value="FLAGELLAR CAP/ASSEMBLY PROTEIN FLID"/>
    <property type="match status" value="1"/>
</dbReference>
<evidence type="ECO:0000256" key="1">
    <source>
        <dbReference type="ARBA" id="ARBA00009764"/>
    </source>
</evidence>
<keyword evidence="9" id="KW-1185">Reference proteome</keyword>
<protein>
    <recommendedName>
        <fullName evidence="5">Flagellar hook-associated protein 2</fullName>
        <shortName evidence="5">HAP2</shortName>
    </recommendedName>
    <alternativeName>
        <fullName evidence="5">Flagellar cap protein</fullName>
    </alternativeName>
</protein>
<evidence type="ECO:0000313" key="9">
    <source>
        <dbReference type="Proteomes" id="UP000199581"/>
    </source>
</evidence>
<comment type="function">
    <text evidence="5">Required for morphogenesis and for the elongation of the flagellar filament by facilitating polymerization of the flagellin monomers at the tip of growing filament. Forms a capping structure, which prevents flagellin subunits (transported through the central channel of the flagellum) from leaking out without polymerization at the distal end.</text>
</comment>
<dbReference type="GO" id="GO:0071973">
    <property type="term" value="P:bacterial-type flagellum-dependent cell motility"/>
    <property type="evidence" value="ECO:0007669"/>
    <property type="project" value="TreeGrafter"/>
</dbReference>
<comment type="caution">
    <text evidence="8">The sequence shown here is derived from an EMBL/GenBank/DDBJ whole genome shotgun (WGS) entry which is preliminary data.</text>
</comment>
<accession>A0A8G2C1I9</accession>
<evidence type="ECO:0000259" key="7">
    <source>
        <dbReference type="Pfam" id="PF07195"/>
    </source>
</evidence>
<dbReference type="RefSeq" id="WP_092190364.1">
    <property type="nucleotide sequence ID" value="NZ_FOTO01000003.1"/>
</dbReference>
<comment type="similarity">
    <text evidence="1 5">Belongs to the FliD family.</text>
</comment>
<keyword evidence="8" id="KW-0966">Cell projection</keyword>